<gene>
    <name evidence="11" type="ORF">GBAR_LOCUS29572</name>
</gene>
<evidence type="ECO:0000256" key="2">
    <source>
        <dbReference type="ARBA" id="ARBA00009726"/>
    </source>
</evidence>
<evidence type="ECO:0000313" key="11">
    <source>
        <dbReference type="EMBL" id="CAI8054112.1"/>
    </source>
</evidence>
<keyword evidence="6" id="KW-0067">ATP-binding</keyword>
<evidence type="ECO:0000256" key="6">
    <source>
        <dbReference type="ARBA" id="ARBA00022840"/>
    </source>
</evidence>
<evidence type="ECO:0000256" key="3">
    <source>
        <dbReference type="ARBA" id="ARBA00022448"/>
    </source>
</evidence>
<dbReference type="AlphaFoldDB" id="A0AA35TW06"/>
<evidence type="ECO:0000256" key="1">
    <source>
        <dbReference type="ARBA" id="ARBA00004141"/>
    </source>
</evidence>
<dbReference type="PANTHER" id="PTHR24223">
    <property type="entry name" value="ATP-BINDING CASSETTE SUB-FAMILY C"/>
    <property type="match status" value="1"/>
</dbReference>
<reference evidence="11" key="1">
    <citation type="submission" date="2023-03" db="EMBL/GenBank/DDBJ databases">
        <authorList>
            <person name="Steffen K."/>
            <person name="Cardenas P."/>
        </authorList>
    </citation>
    <scope>NUCLEOTIDE SEQUENCE</scope>
</reference>
<evidence type="ECO:0000259" key="10">
    <source>
        <dbReference type="PROSITE" id="PS50929"/>
    </source>
</evidence>
<dbReference type="Gene3D" id="1.20.1560.10">
    <property type="entry name" value="ABC transporter type 1, transmembrane domain"/>
    <property type="match status" value="1"/>
</dbReference>
<dbReference type="EMBL" id="CASHTH010004147">
    <property type="protein sequence ID" value="CAI8054112.1"/>
    <property type="molecule type" value="Genomic_DNA"/>
</dbReference>
<keyword evidence="5" id="KW-0547">Nucleotide-binding</keyword>
<feature type="domain" description="ABC transmembrane type-1" evidence="10">
    <location>
        <begin position="1"/>
        <end position="221"/>
    </location>
</feature>
<name>A0AA35TW06_GEOBA</name>
<dbReference type="PROSITE" id="PS50929">
    <property type="entry name" value="ABC_TM1F"/>
    <property type="match status" value="1"/>
</dbReference>
<keyword evidence="8 9" id="KW-0472">Membrane</keyword>
<feature type="transmembrane region" description="Helical" evidence="9">
    <location>
        <begin position="64"/>
        <end position="87"/>
    </location>
</feature>
<dbReference type="InterPro" id="IPR050173">
    <property type="entry name" value="ABC_transporter_C-like"/>
</dbReference>
<feature type="transmembrane region" description="Helical" evidence="9">
    <location>
        <begin position="93"/>
        <end position="115"/>
    </location>
</feature>
<keyword evidence="4 9" id="KW-0812">Transmembrane</keyword>
<proteinExistence type="inferred from homology"/>
<keyword evidence="7 9" id="KW-1133">Transmembrane helix</keyword>
<comment type="subcellular location">
    <subcellularLocation>
        <location evidence="1">Membrane</location>
        <topology evidence="1">Multi-pass membrane protein</topology>
    </subcellularLocation>
</comment>
<dbReference type="GO" id="GO:0140359">
    <property type="term" value="F:ABC-type transporter activity"/>
    <property type="evidence" value="ECO:0007669"/>
    <property type="project" value="InterPro"/>
</dbReference>
<accession>A0AA35TW06</accession>
<protein>
    <submittedName>
        <fullName evidence="11">Multidrug resistance-associated protein 4</fullName>
    </submittedName>
</protein>
<evidence type="ECO:0000256" key="4">
    <source>
        <dbReference type="ARBA" id="ARBA00022692"/>
    </source>
</evidence>
<organism evidence="11 12">
    <name type="scientific">Geodia barretti</name>
    <name type="common">Barrett's horny sponge</name>
    <dbReference type="NCBI Taxonomy" id="519541"/>
    <lineage>
        <taxon>Eukaryota</taxon>
        <taxon>Metazoa</taxon>
        <taxon>Porifera</taxon>
        <taxon>Demospongiae</taxon>
        <taxon>Heteroscleromorpha</taxon>
        <taxon>Tetractinellida</taxon>
        <taxon>Astrophorina</taxon>
        <taxon>Geodiidae</taxon>
        <taxon>Geodia</taxon>
    </lineage>
</organism>
<feature type="transmembrane region" description="Helical" evidence="9">
    <location>
        <begin position="204"/>
        <end position="220"/>
    </location>
</feature>
<dbReference type="InterPro" id="IPR011527">
    <property type="entry name" value="ABC1_TM_dom"/>
</dbReference>
<dbReference type="Proteomes" id="UP001174909">
    <property type="component" value="Unassembled WGS sequence"/>
</dbReference>
<keyword evidence="12" id="KW-1185">Reference proteome</keyword>
<dbReference type="Pfam" id="PF00664">
    <property type="entry name" value="ABC_membrane"/>
    <property type="match status" value="1"/>
</dbReference>
<dbReference type="GO" id="GO:0005524">
    <property type="term" value="F:ATP binding"/>
    <property type="evidence" value="ECO:0007669"/>
    <property type="project" value="UniProtKB-KW"/>
</dbReference>
<evidence type="ECO:0000256" key="9">
    <source>
        <dbReference type="SAM" id="Phobius"/>
    </source>
</evidence>
<feature type="transmembrane region" description="Helical" evidence="9">
    <location>
        <begin position="178"/>
        <end position="198"/>
    </location>
</feature>
<sequence>MGFVISSIHAHAFLLGMKLGMICRVTCTSAIYQKVLRLSQVTLGRISTGHVVNLASNDVQRFELAFTFLHFLWISALHLVVFAYLVYREVGWPAFPATGLVVLQVPLQILLAHWFGRMRVKSAQLTDKRVRVMNEVITGIRAIKMYAWEYAFRDVVTRLRKQGVTQILKYMVLRATGLAFTDVAATPLVVFVIVALTVLTGGQLSLYLAVFIISMSRLVADNTCYYAIRALTFLFDANTSVKRIQRFLELEELDSCSTASHTSESLASSPSQTLSSIMSATSSPAPSHPLVRLDGVTFSWSGERGQNTVSGVSSLSLMRSLYWQ</sequence>
<evidence type="ECO:0000256" key="5">
    <source>
        <dbReference type="ARBA" id="ARBA00022741"/>
    </source>
</evidence>
<keyword evidence="3" id="KW-0813">Transport</keyword>
<comment type="similarity">
    <text evidence="2">Belongs to the ABC transporter superfamily. ABCC family. Conjugate transporter (TC 3.A.1.208) subfamily.</text>
</comment>
<dbReference type="InterPro" id="IPR036640">
    <property type="entry name" value="ABC1_TM_sf"/>
</dbReference>
<dbReference type="GO" id="GO:0016020">
    <property type="term" value="C:membrane"/>
    <property type="evidence" value="ECO:0007669"/>
    <property type="project" value="UniProtKB-SubCell"/>
</dbReference>
<evidence type="ECO:0000256" key="7">
    <source>
        <dbReference type="ARBA" id="ARBA00022989"/>
    </source>
</evidence>
<dbReference type="PANTHER" id="PTHR24223:SF456">
    <property type="entry name" value="MULTIDRUG RESISTANCE-ASSOCIATED PROTEIN LETHAL(2)03659"/>
    <property type="match status" value="1"/>
</dbReference>
<dbReference type="SUPFAM" id="SSF90123">
    <property type="entry name" value="ABC transporter transmembrane region"/>
    <property type="match status" value="1"/>
</dbReference>
<evidence type="ECO:0000313" key="12">
    <source>
        <dbReference type="Proteomes" id="UP001174909"/>
    </source>
</evidence>
<evidence type="ECO:0000256" key="8">
    <source>
        <dbReference type="ARBA" id="ARBA00023136"/>
    </source>
</evidence>
<comment type="caution">
    <text evidence="11">The sequence shown here is derived from an EMBL/GenBank/DDBJ whole genome shotgun (WGS) entry which is preliminary data.</text>
</comment>